<dbReference type="EMBL" id="ALNK01000005">
    <property type="protein sequence ID" value="EJU24522.1"/>
    <property type="molecule type" value="Genomic_DNA"/>
</dbReference>
<dbReference type="RefSeq" id="WP_009525228.1">
    <property type="nucleotide sequence ID" value="NZ_ALNK01000005.1"/>
</dbReference>
<protein>
    <submittedName>
        <fullName evidence="3">Radical SAM-linked protein</fullName>
    </submittedName>
</protein>
<dbReference type="BioCyc" id="EBAC796937-HMP:GMGH-995-MONOMER"/>
<dbReference type="EMBL" id="AFZE01000058">
    <property type="protein sequence ID" value="EHL10001.1"/>
    <property type="molecule type" value="Genomic_DNA"/>
</dbReference>
<comment type="caution">
    <text evidence="2">The sequence shown here is derived from an EMBL/GenBank/DDBJ whole genome shotgun (WGS) entry which is preliminary data.</text>
</comment>
<evidence type="ECO:0000313" key="3">
    <source>
        <dbReference type="EMBL" id="EJU24522.1"/>
    </source>
</evidence>
<dbReference type="Proteomes" id="UP000006437">
    <property type="component" value="Unassembled WGS sequence"/>
</dbReference>
<dbReference type="Pfam" id="PF10105">
    <property type="entry name" value="DUF2344"/>
    <property type="match status" value="1"/>
</dbReference>
<dbReference type="HOGENOM" id="CLU_083579_1_0_9"/>
<proteinExistence type="predicted"/>
<organism evidence="2 5">
    <name type="scientific">Peptoanaerobacter stomatis</name>
    <dbReference type="NCBI Taxonomy" id="796937"/>
    <lineage>
        <taxon>Bacteria</taxon>
        <taxon>Bacillati</taxon>
        <taxon>Bacillota</taxon>
        <taxon>Clostridia</taxon>
        <taxon>Peptostreptococcales</taxon>
        <taxon>Filifactoraceae</taxon>
        <taxon>Peptoanaerobacter</taxon>
    </lineage>
</organism>
<accession>G9X3N6</accession>
<reference evidence="2 5" key="1">
    <citation type="submission" date="2011-08" db="EMBL/GenBank/DDBJ databases">
        <title>The Genome Sequence of Eubacteriaceae bacterium ACC19a.</title>
        <authorList>
            <consortium name="The Broad Institute Genome Sequencing Platform"/>
            <person name="Earl A."/>
            <person name="Ward D."/>
            <person name="Feldgarden M."/>
            <person name="Gevers D."/>
            <person name="Sizova M."/>
            <person name="Hazen A."/>
            <person name="Epstein S."/>
            <person name="Young S.K."/>
            <person name="Zeng Q."/>
            <person name="Gargeya S."/>
            <person name="Fitzgerald M."/>
            <person name="Haas B."/>
            <person name="Abouelleil A."/>
            <person name="Alvarado L."/>
            <person name="Arachchi H.M."/>
            <person name="Berlin A."/>
            <person name="Brown A."/>
            <person name="Chapman S.B."/>
            <person name="Chen Z."/>
            <person name="Dunbar C."/>
            <person name="Freedman E."/>
            <person name="Gearin G."/>
            <person name="Gellesch M."/>
            <person name="Goldberg J."/>
            <person name="Griggs A."/>
            <person name="Gujja S."/>
            <person name="Heiman D."/>
            <person name="Howarth C."/>
            <person name="Larson L."/>
            <person name="Lui A."/>
            <person name="MacDonald P.J.P."/>
            <person name="Montmayeur A."/>
            <person name="Murphy C."/>
            <person name="Neiman D."/>
            <person name="Pearson M."/>
            <person name="Priest M."/>
            <person name="Roberts A."/>
            <person name="Saif S."/>
            <person name="Shea T."/>
            <person name="Shenoy N."/>
            <person name="Sisk P."/>
            <person name="Stolte C."/>
            <person name="Sykes S."/>
            <person name="Wortman J."/>
            <person name="Nusbaum C."/>
            <person name="Birren B."/>
        </authorList>
    </citation>
    <scope>NUCLEOTIDE SEQUENCE [LARGE SCALE GENOMIC DNA]</scope>
    <source>
        <strain evidence="2 5">ACC19a</strain>
    </source>
</reference>
<evidence type="ECO:0000313" key="4">
    <source>
        <dbReference type="Proteomes" id="UP000005244"/>
    </source>
</evidence>
<dbReference type="Proteomes" id="UP000005244">
    <property type="component" value="Unassembled WGS sequence"/>
</dbReference>
<evidence type="ECO:0000259" key="1">
    <source>
        <dbReference type="Pfam" id="PF10105"/>
    </source>
</evidence>
<feature type="domain" description="DUF2344" evidence="1">
    <location>
        <begin position="2"/>
        <end position="186"/>
    </location>
</feature>
<dbReference type="InterPro" id="IPR018768">
    <property type="entry name" value="DUF2344"/>
</dbReference>
<sequence length="225" mass="25734">MIRVQYQKLGDISYISHLDIVKLMERISRRAGIKLSYSQGFSPHPKTSFSPALSVGMQSYCEYIDLELEDESISLDELIERYNTASVEGIIFTKAKKFEDKTEALMSFITHSKFEFEIDDEINFDSIINAIDTINSSKTIMFSRISKSGNEIPYDMKEYIEELSYDKKKNIIKSTICTSSAKTLNPRALLSYILTQSGLEQDTFTIITKTDTYNMNENGEITRAL</sequence>
<reference evidence="3 4" key="2">
    <citation type="submission" date="2012-07" db="EMBL/GenBank/DDBJ databases">
        <authorList>
            <person name="Durkin A.S."/>
            <person name="McCorrison J."/>
            <person name="Torralba M."/>
            <person name="Gillis M."/>
            <person name="Methe B."/>
            <person name="Sutton G."/>
            <person name="Nelson K.E."/>
        </authorList>
    </citation>
    <scope>NUCLEOTIDE SEQUENCE [LARGE SCALE GENOMIC DNA]</scope>
    <source>
        <strain evidence="3 4">OBRC8</strain>
    </source>
</reference>
<name>G9X3N6_9FIRM</name>
<evidence type="ECO:0000313" key="2">
    <source>
        <dbReference type="EMBL" id="EHL10001.1"/>
    </source>
</evidence>
<dbReference type="NCBIfam" id="TIGR03936">
    <property type="entry name" value="sam_1_link_chp"/>
    <property type="match status" value="1"/>
</dbReference>
<accession>J5WUL6</accession>
<dbReference type="PATRIC" id="fig|796937.3.peg.2232"/>
<evidence type="ECO:0000313" key="5">
    <source>
        <dbReference type="Proteomes" id="UP000006437"/>
    </source>
</evidence>
<gene>
    <name evidence="3" type="ORF">HMPREF1143_1272</name>
    <name evidence="2" type="ORF">HMPREF9629_00993</name>
</gene>
<keyword evidence="4" id="KW-1185">Reference proteome</keyword>
<dbReference type="AlphaFoldDB" id="G9X3N6"/>